<comment type="caution">
    <text evidence="2">The sequence shown here is derived from an EMBL/GenBank/DDBJ whole genome shotgun (WGS) entry which is preliminary data.</text>
</comment>
<organism evidence="2">
    <name type="scientific">marine sediment metagenome</name>
    <dbReference type="NCBI Taxonomy" id="412755"/>
    <lineage>
        <taxon>unclassified sequences</taxon>
        <taxon>metagenomes</taxon>
        <taxon>ecological metagenomes</taxon>
    </lineage>
</organism>
<evidence type="ECO:0000259" key="1">
    <source>
        <dbReference type="Pfam" id="PF20803"/>
    </source>
</evidence>
<dbReference type="AlphaFoldDB" id="X1CGS2"/>
<proteinExistence type="predicted"/>
<dbReference type="InterPro" id="IPR048846">
    <property type="entry name" value="PaaX-like_central"/>
</dbReference>
<feature type="non-terminal residue" evidence="2">
    <location>
        <position position="1"/>
    </location>
</feature>
<protein>
    <recommendedName>
        <fullName evidence="1">Transcriptional repressor PaaX-like central Cas2-like domain-containing protein</fullName>
    </recommendedName>
</protein>
<feature type="domain" description="Transcriptional repressor PaaX-like central Cas2-like" evidence="1">
    <location>
        <begin position="36"/>
        <end position="107"/>
    </location>
</feature>
<gene>
    <name evidence="2" type="ORF">S01H4_40557</name>
</gene>
<dbReference type="Pfam" id="PF20803">
    <property type="entry name" value="PaaX_M"/>
    <property type="match status" value="1"/>
</dbReference>
<accession>X1CGS2</accession>
<reference evidence="2" key="1">
    <citation type="journal article" date="2014" name="Front. Microbiol.">
        <title>High frequency of phylogenetically diverse reductive dehalogenase-homologous genes in deep subseafloor sedimentary metagenomes.</title>
        <authorList>
            <person name="Kawai M."/>
            <person name="Futagami T."/>
            <person name="Toyoda A."/>
            <person name="Takaki Y."/>
            <person name="Nishi S."/>
            <person name="Hori S."/>
            <person name="Arai W."/>
            <person name="Tsubouchi T."/>
            <person name="Morono Y."/>
            <person name="Uchiyama I."/>
            <person name="Ito T."/>
            <person name="Fujiyama A."/>
            <person name="Inagaki F."/>
            <person name="Takami H."/>
        </authorList>
    </citation>
    <scope>NUCLEOTIDE SEQUENCE</scope>
    <source>
        <strain evidence="2">Expedition CK06-06</strain>
    </source>
</reference>
<name>X1CGS2_9ZZZZ</name>
<dbReference type="Gene3D" id="3.30.70.2650">
    <property type="match status" value="1"/>
</dbReference>
<dbReference type="EMBL" id="BART01022097">
    <property type="protein sequence ID" value="GAG92292.1"/>
    <property type="molecule type" value="Genomic_DNA"/>
</dbReference>
<evidence type="ECO:0000313" key="2">
    <source>
        <dbReference type="EMBL" id="GAG92292.1"/>
    </source>
</evidence>
<sequence length="121" mass="14703">IKIEKRNHQFYIKLTERGKKKAGWMQIDELKIKKSKKWDKKWRIVIFDISQLKTLHRNAFRGKLKELEFYPLQKSVWVSPHRCKDEVNLLRVFFGLNEKEVRLITANDIEDDGFLRKTFKI</sequence>